<dbReference type="RefSeq" id="WP_102528190.1">
    <property type="nucleotide sequence ID" value="NZ_JAKIKU010000004.1"/>
</dbReference>
<reference evidence="1 2" key="1">
    <citation type="submission" date="2022-01" db="EMBL/GenBank/DDBJ databases">
        <title>Whole genome-based taxonomy of the Shewanellaceae.</title>
        <authorList>
            <person name="Martin-Rodriguez A.J."/>
        </authorList>
    </citation>
    <scope>NUCLEOTIDE SEQUENCE [LARGE SCALE GENOMIC DNA]</scope>
    <source>
        <strain evidence="1 2">DSM 24955</strain>
    </source>
</reference>
<sequence>MNPLHPKKLLHSKWTKVHVTNKLKHFSVIKVAYDEDENVLECIIRAEMNAEEFTINWRNLKDTQLWRQGWK</sequence>
<keyword evidence="2" id="KW-1185">Reference proteome</keyword>
<accession>A0ABT0KNW5</accession>
<dbReference type="Proteomes" id="UP001202134">
    <property type="component" value="Unassembled WGS sequence"/>
</dbReference>
<dbReference type="InterPro" id="IPR012663">
    <property type="entry name" value="CHP02450_Tryp"/>
</dbReference>
<proteinExistence type="predicted"/>
<organism evidence="1 2">
    <name type="scientific">Shewanella electrodiphila</name>
    <dbReference type="NCBI Taxonomy" id="934143"/>
    <lineage>
        <taxon>Bacteria</taxon>
        <taxon>Pseudomonadati</taxon>
        <taxon>Pseudomonadota</taxon>
        <taxon>Gammaproteobacteria</taxon>
        <taxon>Alteromonadales</taxon>
        <taxon>Shewanellaceae</taxon>
        <taxon>Shewanella</taxon>
    </lineage>
</organism>
<gene>
    <name evidence="1" type="ORF">L2737_09410</name>
</gene>
<dbReference type="EMBL" id="JAKIKU010000004">
    <property type="protein sequence ID" value="MCL1045541.1"/>
    <property type="molecule type" value="Genomic_DNA"/>
</dbReference>
<name>A0ABT0KNW5_9GAMM</name>
<dbReference type="NCBIfam" id="TIGR02450">
    <property type="entry name" value="TIGR02450 family Trp-rich protein"/>
    <property type="match status" value="1"/>
</dbReference>
<protein>
    <submittedName>
        <fullName evidence="1">TIGR02450 family Trp-rich protein</fullName>
    </submittedName>
</protein>
<dbReference type="Pfam" id="PF09493">
    <property type="entry name" value="DUF2389"/>
    <property type="match status" value="1"/>
</dbReference>
<comment type="caution">
    <text evidence="1">The sequence shown here is derived from an EMBL/GenBank/DDBJ whole genome shotgun (WGS) entry which is preliminary data.</text>
</comment>
<evidence type="ECO:0000313" key="2">
    <source>
        <dbReference type="Proteomes" id="UP001202134"/>
    </source>
</evidence>
<evidence type="ECO:0000313" key="1">
    <source>
        <dbReference type="EMBL" id="MCL1045541.1"/>
    </source>
</evidence>